<dbReference type="InterPro" id="IPR003785">
    <property type="entry name" value="Creatininase/forma_Hydrolase"/>
</dbReference>
<comment type="similarity">
    <text evidence="5">Belongs to the creatininase superfamily.</text>
</comment>
<dbReference type="GO" id="GO:0046872">
    <property type="term" value="F:metal ion binding"/>
    <property type="evidence" value="ECO:0007669"/>
    <property type="project" value="UniProtKB-KW"/>
</dbReference>
<dbReference type="EMBL" id="JACRTG010000001">
    <property type="protein sequence ID" value="MBC8586648.1"/>
    <property type="molecule type" value="Genomic_DNA"/>
</dbReference>
<protein>
    <submittedName>
        <fullName evidence="6">Creatininase family protein</fullName>
    </submittedName>
</protein>
<name>A0A926IJF9_9FIRM</name>
<sequence>MYKVSDYNSGNIMDAFEEKKNVILPLGAIEAHSDHLPLSTDILLVEKYTLRLAEMTNSLVLPVMPFGQVWSLSEAPGSINIKEENLVGVLVDIIESLNKNGVKMVTLISSHFGNSNVMKTAARIAYEKYPIKVIYFIYPGIDEVKDEFINLNDHHFFLHACEVETSMMLYAASEHVNMDKAKKGTMKVPKDVDYTPVKWTEFSDNYIIGDARLATKEKGENVFRHILKKASDIILLEKSKL</sequence>
<dbReference type="PANTHER" id="PTHR35005">
    <property type="entry name" value="3-DEHYDRO-SCYLLO-INOSOSE HYDROLASE"/>
    <property type="match status" value="1"/>
</dbReference>
<dbReference type="InterPro" id="IPR024087">
    <property type="entry name" value="Creatininase-like_sf"/>
</dbReference>
<dbReference type="PANTHER" id="PTHR35005:SF1">
    <property type="entry name" value="2-AMINO-5-FORMYLAMINO-6-RIBOSYLAMINOPYRIMIDIN-4(3H)-ONE 5'-MONOPHOSPHATE DEFORMYLASE"/>
    <property type="match status" value="1"/>
</dbReference>
<keyword evidence="4" id="KW-0862">Zinc</keyword>
<dbReference type="GO" id="GO:0009231">
    <property type="term" value="P:riboflavin biosynthetic process"/>
    <property type="evidence" value="ECO:0007669"/>
    <property type="project" value="TreeGrafter"/>
</dbReference>
<evidence type="ECO:0000256" key="2">
    <source>
        <dbReference type="ARBA" id="ARBA00022723"/>
    </source>
</evidence>
<evidence type="ECO:0000256" key="4">
    <source>
        <dbReference type="ARBA" id="ARBA00022833"/>
    </source>
</evidence>
<reference evidence="6" key="1">
    <citation type="submission" date="2020-08" db="EMBL/GenBank/DDBJ databases">
        <title>Genome public.</title>
        <authorList>
            <person name="Liu C."/>
            <person name="Sun Q."/>
        </authorList>
    </citation>
    <scope>NUCLEOTIDE SEQUENCE</scope>
    <source>
        <strain evidence="6">BX21</strain>
    </source>
</reference>
<evidence type="ECO:0000256" key="3">
    <source>
        <dbReference type="ARBA" id="ARBA00022801"/>
    </source>
</evidence>
<dbReference type="Pfam" id="PF02633">
    <property type="entry name" value="Creatininase"/>
    <property type="match status" value="1"/>
</dbReference>
<keyword evidence="7" id="KW-1185">Reference proteome</keyword>
<keyword evidence="3" id="KW-0378">Hydrolase</keyword>
<dbReference type="AlphaFoldDB" id="A0A926IJF9"/>
<comment type="cofactor">
    <cofactor evidence="1">
        <name>Zn(2+)</name>
        <dbReference type="ChEBI" id="CHEBI:29105"/>
    </cofactor>
</comment>
<gene>
    <name evidence="6" type="ORF">H8707_00115</name>
</gene>
<accession>A0A926IJF9</accession>
<proteinExistence type="inferred from homology"/>
<organism evidence="6 7">
    <name type="scientific">Paratissierella segnis</name>
    <dbReference type="NCBI Taxonomy" id="2763679"/>
    <lineage>
        <taxon>Bacteria</taxon>
        <taxon>Bacillati</taxon>
        <taxon>Bacillota</taxon>
        <taxon>Tissierellia</taxon>
        <taxon>Tissierellales</taxon>
        <taxon>Tissierellaceae</taxon>
        <taxon>Paratissierella</taxon>
    </lineage>
</organism>
<dbReference type="Gene3D" id="3.40.50.10310">
    <property type="entry name" value="Creatininase"/>
    <property type="match status" value="1"/>
</dbReference>
<dbReference type="Proteomes" id="UP000601171">
    <property type="component" value="Unassembled WGS sequence"/>
</dbReference>
<dbReference type="GO" id="GO:0016811">
    <property type="term" value="F:hydrolase activity, acting on carbon-nitrogen (but not peptide) bonds, in linear amides"/>
    <property type="evidence" value="ECO:0007669"/>
    <property type="project" value="TreeGrafter"/>
</dbReference>
<keyword evidence="2" id="KW-0479">Metal-binding</keyword>
<comment type="caution">
    <text evidence="6">The sequence shown here is derived from an EMBL/GenBank/DDBJ whole genome shotgun (WGS) entry which is preliminary data.</text>
</comment>
<evidence type="ECO:0000256" key="1">
    <source>
        <dbReference type="ARBA" id="ARBA00001947"/>
    </source>
</evidence>
<dbReference type="SUPFAM" id="SSF102215">
    <property type="entry name" value="Creatininase"/>
    <property type="match status" value="1"/>
</dbReference>
<evidence type="ECO:0000256" key="5">
    <source>
        <dbReference type="ARBA" id="ARBA00024029"/>
    </source>
</evidence>
<evidence type="ECO:0000313" key="7">
    <source>
        <dbReference type="Proteomes" id="UP000601171"/>
    </source>
</evidence>
<dbReference type="RefSeq" id="WP_262428110.1">
    <property type="nucleotide sequence ID" value="NZ_JACRTG010000001.1"/>
</dbReference>
<evidence type="ECO:0000313" key="6">
    <source>
        <dbReference type="EMBL" id="MBC8586648.1"/>
    </source>
</evidence>